<protein>
    <submittedName>
        <fullName evidence="3">DUF4189 domain-containing protein</fullName>
    </submittedName>
</protein>
<feature type="signal peptide" evidence="1">
    <location>
        <begin position="1"/>
        <end position="18"/>
    </location>
</feature>
<dbReference type="Proteomes" id="UP000829504">
    <property type="component" value="Chromosome"/>
</dbReference>
<dbReference type="Pfam" id="PF13827">
    <property type="entry name" value="DUF4189"/>
    <property type="match status" value="1"/>
</dbReference>
<dbReference type="RefSeq" id="WP_039409879.1">
    <property type="nucleotide sequence ID" value="NZ_CP094242.1"/>
</dbReference>
<sequence length="171" mass="18172">MKKLMFVLLGLANMNAYSNDVTQGALQNNPALCSYGYNSNCGGGGGGYYTPPVSVEHIVIQVPSKYGALSYNTKKNYLTGALEQNSLAEAKRKALKACREKSGDNNCIIFRWTRNGCLAAAQGKMGNKYPLVSGAGKVGEAEPEALNGCIALGAKDCKIVLTERCSLPPEL</sequence>
<accession>A0ABY3YGZ1</accession>
<dbReference type="InterPro" id="IPR025240">
    <property type="entry name" value="DUF4189"/>
</dbReference>
<gene>
    <name evidence="3" type="ORF">MON37_04690</name>
</gene>
<evidence type="ECO:0000313" key="4">
    <source>
        <dbReference type="Proteomes" id="UP000829504"/>
    </source>
</evidence>
<keyword evidence="4" id="KW-1185">Reference proteome</keyword>
<dbReference type="EMBL" id="CP094242">
    <property type="protein sequence ID" value="UNV88224.1"/>
    <property type="molecule type" value="Genomic_DNA"/>
</dbReference>
<evidence type="ECO:0000256" key="1">
    <source>
        <dbReference type="SAM" id="SignalP"/>
    </source>
</evidence>
<evidence type="ECO:0000259" key="2">
    <source>
        <dbReference type="Pfam" id="PF13827"/>
    </source>
</evidence>
<organism evidence="3 4">
    <name type="scientific">Morococcus cerebrosus</name>
    <dbReference type="NCBI Taxonomy" id="1056807"/>
    <lineage>
        <taxon>Bacteria</taxon>
        <taxon>Pseudomonadati</taxon>
        <taxon>Pseudomonadota</taxon>
        <taxon>Betaproteobacteria</taxon>
        <taxon>Neisseriales</taxon>
        <taxon>Neisseriaceae</taxon>
        <taxon>Morococcus</taxon>
    </lineage>
</organism>
<keyword evidence="1" id="KW-0732">Signal</keyword>
<name>A0ABY3YGZ1_9NEIS</name>
<feature type="domain" description="DUF4189" evidence="2">
    <location>
        <begin position="66"/>
        <end position="162"/>
    </location>
</feature>
<reference evidence="3 4" key="1">
    <citation type="submission" date="2022-03" db="EMBL/GenBank/DDBJ databases">
        <title>Genome sequencing of Morococcus cerebrosus.</title>
        <authorList>
            <person name="Baek M.-G."/>
            <person name="Yi H."/>
        </authorList>
    </citation>
    <scope>NUCLEOTIDE SEQUENCE [LARGE SCALE GENOMIC DNA]</scope>
    <source>
        <strain evidence="3 4">CIP 81.93</strain>
    </source>
</reference>
<proteinExistence type="predicted"/>
<evidence type="ECO:0000313" key="3">
    <source>
        <dbReference type="EMBL" id="UNV88224.1"/>
    </source>
</evidence>
<feature type="chain" id="PRO_5046525154" evidence="1">
    <location>
        <begin position="19"/>
        <end position="171"/>
    </location>
</feature>